<reference evidence="2" key="2">
    <citation type="submission" date="2012-08" db="EMBL/GenBank/DDBJ databases">
        <title>Finished genome of Desulfosporosinus meridiei DSM 13257.</title>
        <authorList>
            <person name="Huntemann M."/>
            <person name="Wei C.-L."/>
            <person name="Han J."/>
            <person name="Detter J.C."/>
            <person name="Han C."/>
            <person name="Davenport K."/>
            <person name="Daligault H."/>
            <person name="Erkkila T."/>
            <person name="Gu W."/>
            <person name="Munk A.C.C."/>
            <person name="Teshima H."/>
            <person name="Xu Y."/>
            <person name="Chain P."/>
            <person name="Tapia R."/>
            <person name="Chen A."/>
            <person name="Krypides N."/>
            <person name="Mavromatis K."/>
            <person name="Markowitz V."/>
            <person name="Szeto E."/>
            <person name="Ivanova N."/>
            <person name="Mikhailova N."/>
            <person name="Ovchinnikova G."/>
            <person name="Pagani I."/>
            <person name="Pati A."/>
            <person name="Goodwin L."/>
            <person name="Peters L."/>
            <person name="Pitluck S."/>
            <person name="Woyke T."/>
            <person name="Pester M."/>
            <person name="Spring S."/>
            <person name="Ollivier B."/>
            <person name="Rattei T."/>
            <person name="Klenk H.-P."/>
            <person name="Wagner M."/>
            <person name="Loy A."/>
        </authorList>
    </citation>
    <scope>NUCLEOTIDE SEQUENCE [LARGE SCALE GENOMIC DNA]</scope>
    <source>
        <strain evidence="2">ATCC BAA-275 / DSM 13257 / NCIMB 13706 / S10</strain>
    </source>
</reference>
<evidence type="ECO:0000313" key="2">
    <source>
        <dbReference type="Proteomes" id="UP000005262"/>
    </source>
</evidence>
<gene>
    <name evidence="1" type="ordered locus">Desmer_1306</name>
</gene>
<dbReference type="AlphaFoldDB" id="J7INE5"/>
<accession>J7INE5</accession>
<organism evidence="1 2">
    <name type="scientific">Desulfosporosinus meridiei (strain ATCC BAA-275 / DSM 13257 / KCTC 12902 / NCIMB 13706 / S10)</name>
    <dbReference type="NCBI Taxonomy" id="768704"/>
    <lineage>
        <taxon>Bacteria</taxon>
        <taxon>Bacillati</taxon>
        <taxon>Bacillota</taxon>
        <taxon>Clostridia</taxon>
        <taxon>Eubacteriales</taxon>
        <taxon>Desulfitobacteriaceae</taxon>
        <taxon>Desulfosporosinus</taxon>
    </lineage>
</organism>
<reference evidence="1 2" key="1">
    <citation type="journal article" date="2012" name="J. Bacteriol.">
        <title>Complete genome sequences of Desulfosporosinus orientis DSM765T, Desulfosporosinus youngiae DSM17734T, Desulfosporosinus meridiei DSM13257T, and Desulfosporosinus acidiphilus DSM22704T.</title>
        <authorList>
            <person name="Pester M."/>
            <person name="Brambilla E."/>
            <person name="Alazard D."/>
            <person name="Rattei T."/>
            <person name="Weinmaier T."/>
            <person name="Han J."/>
            <person name="Lucas S."/>
            <person name="Lapidus A."/>
            <person name="Cheng J.F."/>
            <person name="Goodwin L."/>
            <person name="Pitluck S."/>
            <person name="Peters L."/>
            <person name="Ovchinnikova G."/>
            <person name="Teshima H."/>
            <person name="Detter J.C."/>
            <person name="Han C.S."/>
            <person name="Tapia R."/>
            <person name="Land M.L."/>
            <person name="Hauser L."/>
            <person name="Kyrpides N.C."/>
            <person name="Ivanova N.N."/>
            <person name="Pagani I."/>
            <person name="Huntmann M."/>
            <person name="Wei C.L."/>
            <person name="Davenport K.W."/>
            <person name="Daligault H."/>
            <person name="Chain P.S."/>
            <person name="Chen A."/>
            <person name="Mavromatis K."/>
            <person name="Markowitz V."/>
            <person name="Szeto E."/>
            <person name="Mikhailova N."/>
            <person name="Pati A."/>
            <person name="Wagner M."/>
            <person name="Woyke T."/>
            <person name="Ollivier B."/>
            <person name="Klenk H.P."/>
            <person name="Spring S."/>
            <person name="Loy A."/>
        </authorList>
    </citation>
    <scope>NUCLEOTIDE SEQUENCE [LARGE SCALE GENOMIC DNA]</scope>
    <source>
        <strain evidence="2">ATCC BAA-275 / DSM 13257 / NCIMB 13706 / S10</strain>
    </source>
</reference>
<protein>
    <submittedName>
        <fullName evidence="1">Uncharacterized protein</fullName>
    </submittedName>
</protein>
<dbReference type="STRING" id="768704.Desmer_1306"/>
<dbReference type="KEGG" id="dmi:Desmer_1306"/>
<proteinExistence type="predicted"/>
<dbReference type="EMBL" id="CP003629">
    <property type="protein sequence ID" value="AFQ43317.1"/>
    <property type="molecule type" value="Genomic_DNA"/>
</dbReference>
<sequence length="67" mass="8195">MACYYDWSTTVILRQINAGLFNIENSGSFVRLFFELERRIFQIHIEFVYYRMNLLYCYTNSLCFVTR</sequence>
<evidence type="ECO:0000313" key="1">
    <source>
        <dbReference type="EMBL" id="AFQ43317.1"/>
    </source>
</evidence>
<dbReference type="Proteomes" id="UP000005262">
    <property type="component" value="Chromosome"/>
</dbReference>
<keyword evidence="2" id="KW-1185">Reference proteome</keyword>
<dbReference type="HOGENOM" id="CLU_2805457_0_0_9"/>
<name>J7INE5_DESMD</name>